<gene>
    <name evidence="1" type="ORF">FRX31_028967</name>
</gene>
<dbReference type="AlphaFoldDB" id="A0A7J6V8S3"/>
<comment type="caution">
    <text evidence="1">The sequence shown here is derived from an EMBL/GenBank/DDBJ whole genome shotgun (WGS) entry which is preliminary data.</text>
</comment>
<dbReference type="Proteomes" id="UP000554482">
    <property type="component" value="Unassembled WGS sequence"/>
</dbReference>
<evidence type="ECO:0000313" key="1">
    <source>
        <dbReference type="EMBL" id="KAF5181446.1"/>
    </source>
</evidence>
<evidence type="ECO:0000313" key="2">
    <source>
        <dbReference type="Proteomes" id="UP000554482"/>
    </source>
</evidence>
<protein>
    <submittedName>
        <fullName evidence="1">Uncharacterized protein</fullName>
    </submittedName>
</protein>
<name>A0A7J6V8S3_THATH</name>
<dbReference type="EMBL" id="JABWDY010036181">
    <property type="protein sequence ID" value="KAF5181446.1"/>
    <property type="molecule type" value="Genomic_DNA"/>
</dbReference>
<reference evidence="1 2" key="1">
    <citation type="submission" date="2020-06" db="EMBL/GenBank/DDBJ databases">
        <title>Transcriptomic and genomic resources for Thalictrum thalictroides and T. hernandezii: Facilitating candidate gene discovery in an emerging model plant lineage.</title>
        <authorList>
            <person name="Arias T."/>
            <person name="Riano-Pachon D.M."/>
            <person name="Di Stilio V.S."/>
        </authorList>
    </citation>
    <scope>NUCLEOTIDE SEQUENCE [LARGE SCALE GENOMIC DNA]</scope>
    <source>
        <strain evidence="2">cv. WT478/WT964</strain>
        <tissue evidence="1">Leaves</tissue>
    </source>
</reference>
<sequence>MDMVEDRQTINIIEQQMQKLKYPNPMSLEYLLNHPLEEETTYVPTEEEIAESLLQSMNVVQDEEEEDESEEIPIITVKSAVESIEKVGLFLMQQSTN</sequence>
<organism evidence="1 2">
    <name type="scientific">Thalictrum thalictroides</name>
    <name type="common">Rue-anemone</name>
    <name type="synonym">Anemone thalictroides</name>
    <dbReference type="NCBI Taxonomy" id="46969"/>
    <lineage>
        <taxon>Eukaryota</taxon>
        <taxon>Viridiplantae</taxon>
        <taxon>Streptophyta</taxon>
        <taxon>Embryophyta</taxon>
        <taxon>Tracheophyta</taxon>
        <taxon>Spermatophyta</taxon>
        <taxon>Magnoliopsida</taxon>
        <taxon>Ranunculales</taxon>
        <taxon>Ranunculaceae</taxon>
        <taxon>Thalictroideae</taxon>
        <taxon>Thalictrum</taxon>
    </lineage>
</organism>
<keyword evidence="2" id="KW-1185">Reference proteome</keyword>
<proteinExistence type="predicted"/>
<accession>A0A7J6V8S3</accession>